<proteinExistence type="predicted"/>
<organism evidence="1 2">
    <name type="scientific">Lederbergia graminis</name>
    <dbReference type="NCBI Taxonomy" id="735518"/>
    <lineage>
        <taxon>Bacteria</taxon>
        <taxon>Bacillati</taxon>
        <taxon>Bacillota</taxon>
        <taxon>Bacilli</taxon>
        <taxon>Bacillales</taxon>
        <taxon>Bacillaceae</taxon>
        <taxon>Lederbergia</taxon>
    </lineage>
</organism>
<dbReference type="InterPro" id="IPR007169">
    <property type="entry name" value="RemA-like"/>
</dbReference>
<dbReference type="RefSeq" id="WP_144926173.1">
    <property type="nucleotide sequence ID" value="NZ_JBHSMC010000016.1"/>
</dbReference>
<name>A0ABW0LLA9_9BACI</name>
<comment type="caution">
    <text evidence="1">The sequence shown here is derived from an EMBL/GenBank/DDBJ whole genome shotgun (WGS) entry which is preliminary data.</text>
</comment>
<dbReference type="EMBL" id="JBHSMC010000016">
    <property type="protein sequence ID" value="MFC5465807.1"/>
    <property type="molecule type" value="Genomic_DNA"/>
</dbReference>
<gene>
    <name evidence="1" type="primary">remB</name>
    <name evidence="1" type="ORF">ACFPM4_13720</name>
</gene>
<sequence length="86" mass="9726">MYVHIGEDVMIWASDIITIIEKETVDSSEDIQLHLQKKADVIEDLSHGADYKSLVITESHIYLSPIASGTIKKRLTKLADEELFIL</sequence>
<protein>
    <submittedName>
        <fullName evidence="1">Extracellular matrix regulator RemB</fullName>
    </submittedName>
</protein>
<evidence type="ECO:0000313" key="1">
    <source>
        <dbReference type="EMBL" id="MFC5465807.1"/>
    </source>
</evidence>
<evidence type="ECO:0000313" key="2">
    <source>
        <dbReference type="Proteomes" id="UP001596147"/>
    </source>
</evidence>
<accession>A0ABW0LLA9</accession>
<reference evidence="2" key="1">
    <citation type="journal article" date="2019" name="Int. J. Syst. Evol. Microbiol.">
        <title>The Global Catalogue of Microorganisms (GCM) 10K type strain sequencing project: providing services to taxonomists for standard genome sequencing and annotation.</title>
        <authorList>
            <consortium name="The Broad Institute Genomics Platform"/>
            <consortium name="The Broad Institute Genome Sequencing Center for Infectious Disease"/>
            <person name="Wu L."/>
            <person name="Ma J."/>
        </authorList>
    </citation>
    <scope>NUCLEOTIDE SEQUENCE [LARGE SCALE GENOMIC DNA]</scope>
    <source>
        <strain evidence="2">CGMCC 1.12237</strain>
    </source>
</reference>
<dbReference type="Pfam" id="PF04025">
    <property type="entry name" value="RemA-like"/>
    <property type="match status" value="1"/>
</dbReference>
<dbReference type="Proteomes" id="UP001596147">
    <property type="component" value="Unassembled WGS sequence"/>
</dbReference>
<keyword evidence="2" id="KW-1185">Reference proteome</keyword>
<dbReference type="NCBIfam" id="NF046065">
    <property type="entry name" value="MtxRegRemB"/>
    <property type="match status" value="1"/>
</dbReference>